<gene>
    <name evidence="9" type="ORF">RT723_15005</name>
</gene>
<comment type="similarity">
    <text evidence="6">Belongs to the exbB/tolQ family.</text>
</comment>
<organism evidence="9 10">
    <name type="scientific">Psychrosphaera aquimarina</name>
    <dbReference type="NCBI Taxonomy" id="2044854"/>
    <lineage>
        <taxon>Bacteria</taxon>
        <taxon>Pseudomonadati</taxon>
        <taxon>Pseudomonadota</taxon>
        <taxon>Gammaproteobacteria</taxon>
        <taxon>Alteromonadales</taxon>
        <taxon>Pseudoalteromonadaceae</taxon>
        <taxon>Psychrosphaera</taxon>
    </lineage>
</organism>
<keyword evidence="5 7" id="KW-0472">Membrane</keyword>
<dbReference type="Pfam" id="PF01618">
    <property type="entry name" value="MotA_ExbB"/>
    <property type="match status" value="1"/>
</dbReference>
<evidence type="ECO:0000256" key="7">
    <source>
        <dbReference type="SAM" id="Phobius"/>
    </source>
</evidence>
<protein>
    <submittedName>
        <fullName evidence="9">MotA/TolQ/ExbB proton channel family protein</fullName>
    </submittedName>
</protein>
<evidence type="ECO:0000256" key="6">
    <source>
        <dbReference type="RuleBase" id="RU004057"/>
    </source>
</evidence>
<evidence type="ECO:0000259" key="8">
    <source>
        <dbReference type="Pfam" id="PF01618"/>
    </source>
</evidence>
<evidence type="ECO:0000256" key="3">
    <source>
        <dbReference type="ARBA" id="ARBA00022692"/>
    </source>
</evidence>
<reference evidence="9 10" key="1">
    <citation type="submission" date="2023-10" db="EMBL/GenBank/DDBJ databases">
        <title>Psychrosphaera aquimaarina strain SW33 isolated from seawater.</title>
        <authorList>
            <person name="Bayburt H."/>
            <person name="Kim J.M."/>
            <person name="Choi B.J."/>
            <person name="Jeon C.O."/>
        </authorList>
    </citation>
    <scope>NUCLEOTIDE SEQUENCE [LARGE SCALE GENOMIC DNA]</scope>
    <source>
        <strain evidence="9 10">KCTC 52743</strain>
    </source>
</reference>
<comment type="subcellular location">
    <subcellularLocation>
        <location evidence="1">Cell membrane</location>
        <topology evidence="1">Multi-pass membrane protein</topology>
    </subcellularLocation>
    <subcellularLocation>
        <location evidence="6">Membrane</location>
        <topology evidence="6">Multi-pass membrane protein</topology>
    </subcellularLocation>
</comment>
<evidence type="ECO:0000256" key="2">
    <source>
        <dbReference type="ARBA" id="ARBA00022475"/>
    </source>
</evidence>
<feature type="transmembrane region" description="Helical" evidence="7">
    <location>
        <begin position="16"/>
        <end position="38"/>
    </location>
</feature>
<name>A0ABU3R4A0_9GAMM</name>
<keyword evidence="3 7" id="KW-0812">Transmembrane</keyword>
<comment type="caution">
    <text evidence="9">The sequence shown here is derived from an EMBL/GenBank/DDBJ whole genome shotgun (WGS) entry which is preliminary data.</text>
</comment>
<dbReference type="EMBL" id="JAWCUA010000010">
    <property type="protein sequence ID" value="MDU0114275.1"/>
    <property type="molecule type" value="Genomic_DNA"/>
</dbReference>
<accession>A0ABU3R4A0</accession>
<keyword evidence="6" id="KW-0813">Transport</keyword>
<feature type="transmembrane region" description="Helical" evidence="7">
    <location>
        <begin position="134"/>
        <end position="152"/>
    </location>
</feature>
<dbReference type="InterPro" id="IPR002898">
    <property type="entry name" value="MotA_ExbB_proton_chnl"/>
</dbReference>
<feature type="transmembrane region" description="Helical" evidence="7">
    <location>
        <begin position="97"/>
        <end position="114"/>
    </location>
</feature>
<evidence type="ECO:0000256" key="5">
    <source>
        <dbReference type="ARBA" id="ARBA00023136"/>
    </source>
</evidence>
<feature type="domain" description="MotA/TolQ/ExbB proton channel" evidence="8">
    <location>
        <begin position="89"/>
        <end position="155"/>
    </location>
</feature>
<keyword evidence="10" id="KW-1185">Reference proteome</keyword>
<proteinExistence type="inferred from homology"/>
<evidence type="ECO:0000313" key="9">
    <source>
        <dbReference type="EMBL" id="MDU0114275.1"/>
    </source>
</evidence>
<evidence type="ECO:0000256" key="1">
    <source>
        <dbReference type="ARBA" id="ARBA00004651"/>
    </source>
</evidence>
<keyword evidence="4 7" id="KW-1133">Transmembrane helix</keyword>
<dbReference type="RefSeq" id="WP_315947899.1">
    <property type="nucleotide sequence ID" value="NZ_JAWCUA010000010.1"/>
</dbReference>
<keyword evidence="2" id="KW-1003">Cell membrane</keyword>
<evidence type="ECO:0000256" key="4">
    <source>
        <dbReference type="ARBA" id="ARBA00022989"/>
    </source>
</evidence>
<keyword evidence="6" id="KW-0653">Protein transport</keyword>
<dbReference type="Proteomes" id="UP001257914">
    <property type="component" value="Unassembled WGS sequence"/>
</dbReference>
<evidence type="ECO:0000313" key="10">
    <source>
        <dbReference type="Proteomes" id="UP001257914"/>
    </source>
</evidence>
<sequence>MLTFIENLMADVSELFIAPVIIAILIMFIYALFALGTFSSQTLIRRKNVIPYFKQTKQHDTEQVPGYEIHNYFVENKNASEDELEVVALKKLETLRIVTRLSPMLGLIATMIPMGPALKSLADGNIQGISENLIIAFAAVIWGLVVSTLTFWPATVKKRWYADELINIRKIKEHQSKTTETETTPKLEGAA</sequence>